<feature type="chain" id="PRO_5045599461" evidence="1">
    <location>
        <begin position="22"/>
        <end position="260"/>
    </location>
</feature>
<sequence>MKKKHTILIAALMIIVSSCQKQIFTDEDKSEITVDVYGENAGLGKKLENPYSVRNMRKAVQLLMSIAPDASHPDMNNIVPNHYYVRFLPKDTAELVVLDNDTTLVLNTVPFGYENRLELDNYHDPSIPQDEITWLYAVVPTTQQLPDIQHEIIEEIYEPEDDEDELELLALKLTGNLPKENVNGMEIMSADLTDRELLGIFSKRYNPSGHVFVENINESGSKIGELPVRNAAIEVQTLWWDDVVGRILFPGLPTIRYLIY</sequence>
<reference evidence="3" key="1">
    <citation type="journal article" date="2019" name="Int. J. Syst. Evol. Microbiol.">
        <title>The Global Catalogue of Microorganisms (GCM) 10K type strain sequencing project: providing services to taxonomists for standard genome sequencing and annotation.</title>
        <authorList>
            <consortium name="The Broad Institute Genomics Platform"/>
            <consortium name="The Broad Institute Genome Sequencing Center for Infectious Disease"/>
            <person name="Wu L."/>
            <person name="Ma J."/>
        </authorList>
    </citation>
    <scope>NUCLEOTIDE SEQUENCE [LARGE SCALE GENOMIC DNA]</scope>
    <source>
        <strain evidence="3">CGMCC 1.12966</strain>
    </source>
</reference>
<protein>
    <submittedName>
        <fullName evidence="2">Uncharacterized protein</fullName>
    </submittedName>
</protein>
<keyword evidence="1" id="KW-0732">Signal</keyword>
<dbReference type="Proteomes" id="UP000620550">
    <property type="component" value="Unassembled WGS sequence"/>
</dbReference>
<proteinExistence type="predicted"/>
<dbReference type="PROSITE" id="PS51257">
    <property type="entry name" value="PROKAR_LIPOPROTEIN"/>
    <property type="match status" value="1"/>
</dbReference>
<evidence type="ECO:0000256" key="1">
    <source>
        <dbReference type="SAM" id="SignalP"/>
    </source>
</evidence>
<dbReference type="RefSeq" id="WP_189627466.1">
    <property type="nucleotide sequence ID" value="NZ_BNAF01000012.1"/>
</dbReference>
<keyword evidence="3" id="KW-1185">Reference proteome</keyword>
<evidence type="ECO:0000313" key="2">
    <source>
        <dbReference type="EMBL" id="GHE44343.1"/>
    </source>
</evidence>
<accession>A0ABQ3HXE5</accession>
<evidence type="ECO:0000313" key="3">
    <source>
        <dbReference type="Proteomes" id="UP000620550"/>
    </source>
</evidence>
<feature type="signal peptide" evidence="1">
    <location>
        <begin position="1"/>
        <end position="21"/>
    </location>
</feature>
<gene>
    <name evidence="2" type="ORF">GCM10017764_29430</name>
</gene>
<name>A0ABQ3HXE5_9SPHI</name>
<comment type="caution">
    <text evidence="2">The sequence shown here is derived from an EMBL/GenBank/DDBJ whole genome shotgun (WGS) entry which is preliminary data.</text>
</comment>
<dbReference type="EMBL" id="BNAF01000012">
    <property type="protein sequence ID" value="GHE44343.1"/>
    <property type="molecule type" value="Genomic_DNA"/>
</dbReference>
<organism evidence="2 3">
    <name type="scientific">Sphingobacterium griseoflavum</name>
    <dbReference type="NCBI Taxonomy" id="1474952"/>
    <lineage>
        <taxon>Bacteria</taxon>
        <taxon>Pseudomonadati</taxon>
        <taxon>Bacteroidota</taxon>
        <taxon>Sphingobacteriia</taxon>
        <taxon>Sphingobacteriales</taxon>
        <taxon>Sphingobacteriaceae</taxon>
        <taxon>Sphingobacterium</taxon>
    </lineage>
</organism>